<sequence length="235" mass="26101">MFNYAIRIQADNDKVIGSCVDLPELKIVGNSAEEVQDIGPAEIYAAFNKRVANRMPIPLAREPEEGDIIVRLSALAIAKATLWRRMIELGMRKFDLYTKLSVAPVQVDRLLDFTYQSKIQSLEEALAALETGIRVSAIDMQWIELAYGGFYAQRLVDAYVAAGVTEMPIGKTKGGLATVKPYSLDYIIRTRYARQPDTMQTTDAVIDSLLASGHFRRSQMIDPKTSIPVDSIALV</sequence>
<gene>
    <name evidence="1" type="ORF">JEU22_01700</name>
</gene>
<dbReference type="Proteomes" id="UP000637061">
    <property type="component" value="Unassembled WGS sequence"/>
</dbReference>
<evidence type="ECO:0000313" key="2">
    <source>
        <dbReference type="Proteomes" id="UP000637061"/>
    </source>
</evidence>
<name>A0A8I1EC77_PSEPU</name>
<dbReference type="EMBL" id="JAEHTE010000001">
    <property type="protein sequence ID" value="MBI6882613.1"/>
    <property type="molecule type" value="Genomic_DNA"/>
</dbReference>
<dbReference type="RefSeq" id="WP_198746226.1">
    <property type="nucleotide sequence ID" value="NZ_JAEHTE010000001.1"/>
</dbReference>
<protein>
    <submittedName>
        <fullName evidence="1">Uncharacterized protein</fullName>
    </submittedName>
</protein>
<organism evidence="1 2">
    <name type="scientific">Pseudomonas putida</name>
    <name type="common">Arthrobacter siderocapsulatus</name>
    <dbReference type="NCBI Taxonomy" id="303"/>
    <lineage>
        <taxon>Bacteria</taxon>
        <taxon>Pseudomonadati</taxon>
        <taxon>Pseudomonadota</taxon>
        <taxon>Gammaproteobacteria</taxon>
        <taxon>Pseudomonadales</taxon>
        <taxon>Pseudomonadaceae</taxon>
        <taxon>Pseudomonas</taxon>
    </lineage>
</organism>
<reference evidence="1" key="1">
    <citation type="submission" date="2020-12" db="EMBL/GenBank/DDBJ databases">
        <title>Enhanced detection system for hospital associated transmission using whole genome sequencing surveillance.</title>
        <authorList>
            <person name="Harrison L.H."/>
            <person name="Van Tyne D."/>
            <person name="Marsh J.W."/>
            <person name="Griffith M.P."/>
            <person name="Snyder D.J."/>
            <person name="Cooper V.S."/>
            <person name="Mustapha M."/>
        </authorList>
    </citation>
    <scope>NUCLEOTIDE SEQUENCE</scope>
    <source>
        <strain evidence="1">PSB00042</strain>
    </source>
</reference>
<evidence type="ECO:0000313" key="1">
    <source>
        <dbReference type="EMBL" id="MBI6882613.1"/>
    </source>
</evidence>
<accession>A0A8I1EC77</accession>
<proteinExistence type="predicted"/>
<comment type="caution">
    <text evidence="1">The sequence shown here is derived from an EMBL/GenBank/DDBJ whole genome shotgun (WGS) entry which is preliminary data.</text>
</comment>
<dbReference type="AlphaFoldDB" id="A0A8I1EC77"/>